<feature type="region of interest" description="Disordered" evidence="13">
    <location>
        <begin position="1"/>
        <end position="106"/>
    </location>
</feature>
<evidence type="ECO:0000259" key="14">
    <source>
        <dbReference type="Pfam" id="PF07819"/>
    </source>
</evidence>
<dbReference type="STRING" id="759272.G0S652"/>
<comment type="similarity">
    <text evidence="3 12">Belongs to the GPI inositol-deacylase family.</text>
</comment>
<gene>
    <name evidence="16" type="ORF">CTHT_0034210</name>
</gene>
<dbReference type="eggNOG" id="KOG3724">
    <property type="taxonomic scope" value="Eukaryota"/>
</dbReference>
<proteinExistence type="evidence at protein level"/>
<feature type="transmembrane region" description="Helical" evidence="12">
    <location>
        <begin position="939"/>
        <end position="959"/>
    </location>
</feature>
<feature type="transmembrane region" description="Helical" evidence="12">
    <location>
        <begin position="1062"/>
        <end position="1083"/>
    </location>
</feature>
<dbReference type="FunFam" id="3.40.50.1820:FF:000056">
    <property type="entry name" value="GPI inositol-deacylase"/>
    <property type="match status" value="1"/>
</dbReference>
<accession>G0S652</accession>
<dbReference type="Proteomes" id="UP000008066">
    <property type="component" value="Unassembled WGS sequence"/>
</dbReference>
<dbReference type="InterPro" id="IPR012908">
    <property type="entry name" value="PGAP1-ab_dom-like"/>
</dbReference>
<evidence type="ECO:0000256" key="3">
    <source>
        <dbReference type="ARBA" id="ARBA00006931"/>
    </source>
</evidence>
<name>G0S652_CHATD</name>
<dbReference type="InterPro" id="IPR056824">
    <property type="entry name" value="PGAP1_TMD"/>
</dbReference>
<dbReference type="GO" id="GO:0015031">
    <property type="term" value="P:protein transport"/>
    <property type="evidence" value="ECO:0007669"/>
    <property type="project" value="UniProtKB-KW"/>
</dbReference>
<evidence type="ECO:0000256" key="11">
    <source>
        <dbReference type="ARBA" id="ARBA00023136"/>
    </source>
</evidence>
<evidence type="ECO:0000256" key="8">
    <source>
        <dbReference type="ARBA" id="ARBA00022824"/>
    </source>
</evidence>
<evidence type="ECO:0000256" key="7">
    <source>
        <dbReference type="ARBA" id="ARBA00022801"/>
    </source>
</evidence>
<dbReference type="PANTHER" id="PTHR15495:SF7">
    <property type="entry name" value="GPI INOSITOL-DEACYLASE"/>
    <property type="match status" value="1"/>
</dbReference>
<keyword evidence="7 12" id="KW-0378">Hydrolase</keyword>
<evidence type="ECO:0000256" key="1">
    <source>
        <dbReference type="ARBA" id="ARBA00003496"/>
    </source>
</evidence>
<feature type="disulfide bond" evidence="18 19">
    <location>
        <begin position="177"/>
        <end position="449"/>
    </location>
</feature>
<evidence type="ECO:0000256" key="2">
    <source>
        <dbReference type="ARBA" id="ARBA00004477"/>
    </source>
</evidence>
<dbReference type="SUPFAM" id="SSF53474">
    <property type="entry name" value="alpha/beta-Hydrolases"/>
    <property type="match status" value="1"/>
</dbReference>
<protein>
    <recommendedName>
        <fullName evidence="4 12">GPI inositol-deacylase</fullName>
        <ecNumber evidence="12">3.1.-.-</ecNumber>
    </recommendedName>
</protein>
<dbReference type="PDB" id="8K9R">
    <property type="method" value="EM"/>
    <property type="resolution" value="2.68 A"/>
    <property type="chains" value="A=2-1184"/>
</dbReference>
<dbReference type="KEGG" id="cthr:CTHT_0034210"/>
<dbReference type="HOGENOM" id="CLU_006103_1_0_1"/>
<feature type="transmembrane region" description="Helical" evidence="12">
    <location>
        <begin position="1132"/>
        <end position="1150"/>
    </location>
</feature>
<dbReference type="EC" id="3.1.-.-" evidence="12"/>
<feature type="compositionally biased region" description="Polar residues" evidence="13">
    <location>
        <begin position="24"/>
        <end position="41"/>
    </location>
</feature>
<evidence type="ECO:0007829" key="18">
    <source>
        <dbReference type="PDB" id="8K9Q"/>
    </source>
</evidence>
<keyword evidence="18 19" id="KW-0002">3D-structure</keyword>
<dbReference type="GO" id="GO:0005789">
    <property type="term" value="C:endoplasmic reticulum membrane"/>
    <property type="evidence" value="ECO:0007669"/>
    <property type="project" value="UniProtKB-SubCell"/>
</dbReference>
<keyword evidence="9 12" id="KW-0653">Protein transport</keyword>
<keyword evidence="17" id="KW-1185">Reference proteome</keyword>
<feature type="disulfide bond" evidence="18 19">
    <location>
        <begin position="574"/>
        <end position="606"/>
    </location>
</feature>
<dbReference type="Gene3D" id="3.40.50.1820">
    <property type="entry name" value="alpha/beta hydrolase"/>
    <property type="match status" value="1"/>
</dbReference>
<dbReference type="OrthoDB" id="348976at2759"/>
<feature type="compositionally biased region" description="Basic and acidic residues" evidence="13">
    <location>
        <begin position="42"/>
        <end position="53"/>
    </location>
</feature>
<dbReference type="InterPro" id="IPR029058">
    <property type="entry name" value="AB_hydrolase_fold"/>
</dbReference>
<reference evidence="18 19" key="2">
    <citation type="journal article" date="2024" name="Nat. Commun.">
        <title>Molecular basis of the inositol deacylase PGAP1 involved in quality control of GPI-AP biogenesis.</title>
        <authorList>
            <person name="Hong J."/>
            <person name="Li T."/>
            <person name="Chao Y."/>
            <person name="Xu Y."/>
            <person name="Zhu Z."/>
            <person name="Zhou Z."/>
            <person name="Gu W."/>
            <person name="Qu Q."/>
            <person name="Li D."/>
        </authorList>
    </citation>
    <scope>STRUCTURE BY ELECTRON MICROSCOPY (2.66 ANGSTROMS) OF 2-1184</scope>
    <scope>DISULFIDE BONDS</scope>
</reference>
<dbReference type="RefSeq" id="XP_006693856.1">
    <property type="nucleotide sequence ID" value="XM_006693793.1"/>
</dbReference>
<keyword evidence="5 12" id="KW-0813">Transport</keyword>
<evidence type="ECO:0000259" key="15">
    <source>
        <dbReference type="Pfam" id="PF25140"/>
    </source>
</evidence>
<evidence type="ECO:0000256" key="9">
    <source>
        <dbReference type="ARBA" id="ARBA00022927"/>
    </source>
</evidence>
<dbReference type="GeneID" id="18257459"/>
<comment type="subcellular location">
    <subcellularLocation>
        <location evidence="2">Endoplasmic reticulum membrane</location>
        <topology evidence="2">Multi-pass membrane protein</topology>
    </subcellularLocation>
</comment>
<evidence type="ECO:0000256" key="5">
    <source>
        <dbReference type="ARBA" id="ARBA00022448"/>
    </source>
</evidence>
<dbReference type="Pfam" id="PF07819">
    <property type="entry name" value="PGAP1"/>
    <property type="match status" value="1"/>
</dbReference>
<dbReference type="GO" id="GO:0006888">
    <property type="term" value="P:endoplasmic reticulum to Golgi vesicle-mediated transport"/>
    <property type="evidence" value="ECO:0007669"/>
    <property type="project" value="TreeGrafter"/>
</dbReference>
<dbReference type="PDB" id="8K9T">
    <property type="method" value="EM"/>
    <property type="resolution" value="2.66 A"/>
    <property type="chains" value="A=2-1184"/>
</dbReference>
<feature type="transmembrane region" description="Helical" evidence="12">
    <location>
        <begin position="1032"/>
        <end position="1056"/>
    </location>
</feature>
<evidence type="ECO:0000256" key="12">
    <source>
        <dbReference type="RuleBase" id="RU365011"/>
    </source>
</evidence>
<feature type="compositionally biased region" description="Low complexity" evidence="13">
    <location>
        <begin position="89"/>
        <end position="106"/>
    </location>
</feature>
<dbReference type="AlphaFoldDB" id="G0S652"/>
<keyword evidence="8 12" id="KW-0256">Endoplasmic reticulum</keyword>
<dbReference type="GO" id="GO:0050185">
    <property type="term" value="F:phosphatidylinositol deacylase activity"/>
    <property type="evidence" value="ECO:0007669"/>
    <property type="project" value="TreeGrafter"/>
</dbReference>
<feature type="transmembrane region" description="Helical" evidence="12">
    <location>
        <begin position="910"/>
        <end position="932"/>
    </location>
</feature>
<feature type="transmembrane region" description="Helical" evidence="12">
    <location>
        <begin position="143"/>
        <end position="164"/>
    </location>
</feature>
<feature type="transmembrane region" description="Helical" evidence="12">
    <location>
        <begin position="1104"/>
        <end position="1126"/>
    </location>
</feature>
<dbReference type="Pfam" id="PF25140">
    <property type="entry name" value="PGAP1_TMD"/>
    <property type="match status" value="1"/>
</dbReference>
<dbReference type="Pfam" id="PF25141">
    <property type="entry name" value="PGAP1_2nd"/>
    <property type="match status" value="1"/>
</dbReference>
<organism evidence="17">
    <name type="scientific">Chaetomium thermophilum (strain DSM 1495 / CBS 144.50 / IMI 039719)</name>
    <name type="common">Thermochaetoides thermophila</name>
    <dbReference type="NCBI Taxonomy" id="759272"/>
    <lineage>
        <taxon>Eukaryota</taxon>
        <taxon>Fungi</taxon>
        <taxon>Dikarya</taxon>
        <taxon>Ascomycota</taxon>
        <taxon>Pezizomycotina</taxon>
        <taxon>Sordariomycetes</taxon>
        <taxon>Sordariomycetidae</taxon>
        <taxon>Sordariales</taxon>
        <taxon>Chaetomiaceae</taxon>
        <taxon>Thermochaetoides</taxon>
    </lineage>
</organism>
<evidence type="ECO:0000256" key="4">
    <source>
        <dbReference type="ARBA" id="ARBA00015856"/>
    </source>
</evidence>
<feature type="transmembrane region" description="Helical" evidence="12">
    <location>
        <begin position="979"/>
        <end position="1012"/>
    </location>
</feature>
<evidence type="ECO:0000313" key="16">
    <source>
        <dbReference type="EMBL" id="EGS21560.1"/>
    </source>
</evidence>
<evidence type="ECO:0000256" key="10">
    <source>
        <dbReference type="ARBA" id="ARBA00022989"/>
    </source>
</evidence>
<dbReference type="GO" id="GO:0006505">
    <property type="term" value="P:GPI anchor metabolic process"/>
    <property type="evidence" value="ECO:0007669"/>
    <property type="project" value="TreeGrafter"/>
</dbReference>
<dbReference type="SMR" id="G0S652"/>
<keyword evidence="10 12" id="KW-1133">Transmembrane helix</keyword>
<dbReference type="EMBL" id="GL988041">
    <property type="protein sequence ID" value="EGS21560.1"/>
    <property type="molecule type" value="Genomic_DNA"/>
</dbReference>
<evidence type="ECO:0000313" key="17">
    <source>
        <dbReference type="Proteomes" id="UP000008066"/>
    </source>
</evidence>
<keyword evidence="6 12" id="KW-0812">Transmembrane</keyword>
<evidence type="ECO:0000256" key="6">
    <source>
        <dbReference type="ARBA" id="ARBA00022692"/>
    </source>
</evidence>
<dbReference type="ESTHER" id="chatd-g0s652">
    <property type="family name" value="PGAP1"/>
</dbReference>
<feature type="transmembrane region" description="Helical" evidence="12">
    <location>
        <begin position="814"/>
        <end position="833"/>
    </location>
</feature>
<feature type="domain" description="GPI inositol-deacylase PGAP1-like alpha/beta" evidence="14">
    <location>
        <begin position="219"/>
        <end position="462"/>
    </location>
</feature>
<dbReference type="InterPro" id="IPR039529">
    <property type="entry name" value="PGAP1/BST1"/>
</dbReference>
<feature type="domain" description="GPI inositol-deacylase transmembrane" evidence="15">
    <location>
        <begin position="819"/>
        <end position="1147"/>
    </location>
</feature>
<keyword evidence="11 12" id="KW-0472">Membrane</keyword>
<dbReference type="PDB" id="8K9Q">
    <property type="method" value="EM"/>
    <property type="resolution" value="2.84 A"/>
    <property type="chains" value="A=2-1184"/>
</dbReference>
<feature type="disulfide bond" evidence="18 19">
    <location>
        <begin position="729"/>
        <end position="793"/>
    </location>
</feature>
<evidence type="ECO:0007829" key="19">
    <source>
        <dbReference type="PDB" id="8K9R"/>
    </source>
</evidence>
<comment type="function">
    <text evidence="1 12">Involved in inositol deacylation of GPI-anchored proteins which plays important roles in the quality control and ER-associated degradation of GPI-anchored proteins.</text>
</comment>
<dbReference type="EMDB" id="EMD-36995"/>
<sequence>MRSLSSASSDDDDAPPIRVPRVNQCATSRTKDSQSPAQSASKLDRRRSADRRPSFSANRRSGTGAGTGTGTGIANWRPFDSRDATVERAGSSTATTATTPPPSSSLGLMLAANGAVQEKEMVMMGKAQEHGFVGRRAPWRSPWAISVFAFVTSLLGIGLLLAVIHSSVTRQIDPKGCRMSYMRPSYAKLSDFDTEHTRLASKYSLYLYREQGIDHDVKVRGVPVLFIPGNAGSYKQVRPIAAEAANYFHDVLQHDEAALRAGVRSLDFFTVDFNEDITAFHGQTLLDQAEYLNEAIRYILSLYLDPRVSERDPDLPDPTSVIVLGHSMGGIVARTMLIMPNYQHNSINTIITMSAPHARPPVSFDGQIVQTYKDINNYWRHAYSQKWANDNPLWHVTLVSIAGGGLDTVVPSDYASIESLVPDTHGFTVFTSTIPNVWTSMDHQAILWCDQFRKVIIRALFDIVDVHRASQTKPRAQRMRVFKKWFLSGMETVAEKIAPTSDPTTLLIVDDKSDSITAEGERLVLRELGTQGSVRAHLMPIPPPGSPELKRFTLLTDTKLDKPGENGKLEVMFCSVIPSQPNPTGPAIPSQLDLSKGNAGTTRLACTNVAPDVITLPASTRFARFPFSVRKEAEIPPFSYLEYVLDDISEHQFVAVIEKATIPTPGFVIAEFSDHSNSHHTRHIGLRNLLTFGISLRLPSNRPMMSEVRIPSVKSSLLAYNLRISALECSGRKDLFAPLVRQYLAEPYESKYFVNARQAAVSLHGVAPYVPPPMSREPEAEGLAFQLWTDPTCNSSIQVDLTVDVMGSLGKLYMRYRTVFAAFPLFIVSLVLRKQFQVYDSTGSFITFAEGLDLSLRQSIPVMLIVLAALTLSTTKMAPSSSAGLWHWGGNTTFTNFHQNDLLIGTQDPFFLFLIPLIGIICVGVCTVVNYIALSLTRLISVVISFIGFLTVRFGWVNAEDRRRPSNPAIFPPSSPRRRMITTAVLLFLVSTMIPYQLAYLVACLVQLGTLVRAQRISSELRSPANSNFHNYVHSIFILMLWILPINLPTLVVWMHNLSVHWLTPFTSHHNVFSIMPFILLVETHTTGQMIPRTGGTGNGRCCVLLRHITSILLLSLALYAAVYGVSYAYTLHQFVNLFAFWLVMVHSTADDWSLTGLRQLILHNRNNANNKSETGSRKRGKEP</sequence>
<reference evidence="16 17" key="1">
    <citation type="journal article" date="2011" name="Cell">
        <title>Insight into structure and assembly of the nuclear pore complex by utilizing the genome of a eukaryotic thermophile.</title>
        <authorList>
            <person name="Amlacher S."/>
            <person name="Sarges P."/>
            <person name="Flemming D."/>
            <person name="van Noort V."/>
            <person name="Kunze R."/>
            <person name="Devos D.P."/>
            <person name="Arumugam M."/>
            <person name="Bork P."/>
            <person name="Hurt E."/>
        </authorList>
    </citation>
    <scope>NUCLEOTIDE SEQUENCE [LARGE SCALE GENOMIC DNA]</scope>
    <source>
        <strain evidence="17">DSM 1495 / CBS 144.50 / IMI 039719</strain>
    </source>
</reference>
<dbReference type="OMA" id="WVRNLAV"/>
<evidence type="ECO:0000256" key="13">
    <source>
        <dbReference type="SAM" id="MobiDB-lite"/>
    </source>
</evidence>
<dbReference type="PANTHER" id="PTHR15495">
    <property type="entry name" value="NEGATIVE REGULATOR OF VESICLE FORMATION-RELATED"/>
    <property type="match status" value="1"/>
</dbReference>